<keyword evidence="7" id="KW-1185">Reference proteome</keyword>
<sequence length="254" mass="27528">MEDAPRLHTNSQTLSLSFTSSLIQSSMRLDAPDELLLDYTRAMMGCLLLHPAPRRVLMIGLGGGSMLKYLHRHLPHAAFTVVEISQAVIDLRGDFLIPPDSERLHTVCDDGALFIRAHVRALAQAAPPPRFDVILVDGFDGAGLPPALSSRRFYEDCRAALSEDGVLVANVQADTARSREIRQRLSRAFDGALASVESDEGGNEVMSAATRTMLAQCGADFEARWAALLPVHQATLAATSTRLQRALVKGFPLG</sequence>
<comment type="caution">
    <text evidence="6">The sequence shown here is derived from an EMBL/GenBank/DDBJ whole genome shotgun (WGS) entry which is preliminary data.</text>
</comment>
<dbReference type="GO" id="GO:0016740">
    <property type="term" value="F:transferase activity"/>
    <property type="evidence" value="ECO:0007669"/>
    <property type="project" value="UniProtKB-UniRule"/>
</dbReference>
<organism evidence="6 7">
    <name type="scientific">Aquabacterium commune</name>
    <dbReference type="NCBI Taxonomy" id="70586"/>
    <lineage>
        <taxon>Bacteria</taxon>
        <taxon>Pseudomonadati</taxon>
        <taxon>Pseudomonadota</taxon>
        <taxon>Betaproteobacteria</taxon>
        <taxon>Burkholderiales</taxon>
        <taxon>Aquabacterium</taxon>
    </lineage>
</organism>
<dbReference type="OrthoDB" id="117774at2"/>
<feature type="active site" description="Proton acceptor" evidence="4">
    <location>
        <position position="137"/>
    </location>
</feature>
<dbReference type="EMBL" id="SNXW01000003">
    <property type="protein sequence ID" value="TDP84841.1"/>
    <property type="molecule type" value="Genomic_DNA"/>
</dbReference>
<evidence type="ECO:0000256" key="2">
    <source>
        <dbReference type="ARBA" id="ARBA00022679"/>
    </source>
</evidence>
<gene>
    <name evidence="6" type="ORF">EV672_103415</name>
</gene>
<dbReference type="InterPro" id="IPR029063">
    <property type="entry name" value="SAM-dependent_MTases_sf"/>
</dbReference>
<dbReference type="Pfam" id="PF01564">
    <property type="entry name" value="Spermine_synth"/>
    <property type="match status" value="1"/>
</dbReference>
<evidence type="ECO:0000256" key="3">
    <source>
        <dbReference type="ARBA" id="ARBA00023115"/>
    </source>
</evidence>
<feature type="domain" description="PABS" evidence="5">
    <location>
        <begin position="1"/>
        <end position="228"/>
    </location>
</feature>
<evidence type="ECO:0000256" key="4">
    <source>
        <dbReference type="PROSITE-ProRule" id="PRU00354"/>
    </source>
</evidence>
<accession>A0A4R6RET0</accession>
<dbReference type="Gene3D" id="3.40.50.150">
    <property type="entry name" value="Vaccinia Virus protein VP39"/>
    <property type="match status" value="1"/>
</dbReference>
<dbReference type="PANTHER" id="PTHR43317">
    <property type="entry name" value="THERMOSPERMINE SYNTHASE ACAULIS5"/>
    <property type="match status" value="1"/>
</dbReference>
<dbReference type="RefSeq" id="WP_133608128.1">
    <property type="nucleotide sequence ID" value="NZ_JBASTO010000091.1"/>
</dbReference>
<dbReference type="InterPro" id="IPR030374">
    <property type="entry name" value="PABS"/>
</dbReference>
<dbReference type="Proteomes" id="UP000294593">
    <property type="component" value="Unassembled WGS sequence"/>
</dbReference>
<evidence type="ECO:0000256" key="1">
    <source>
        <dbReference type="ARBA" id="ARBA00007867"/>
    </source>
</evidence>
<dbReference type="PANTHER" id="PTHR43317:SF1">
    <property type="entry name" value="THERMOSPERMINE SYNTHASE ACAULIS5"/>
    <property type="match status" value="1"/>
</dbReference>
<keyword evidence="3 4" id="KW-0620">Polyamine biosynthesis</keyword>
<evidence type="ECO:0000313" key="6">
    <source>
        <dbReference type="EMBL" id="TDP84841.1"/>
    </source>
</evidence>
<reference evidence="6 7" key="1">
    <citation type="submission" date="2019-03" db="EMBL/GenBank/DDBJ databases">
        <title>Genomic Encyclopedia of Type Strains, Phase IV (KMG-IV): sequencing the most valuable type-strain genomes for metagenomic binning, comparative biology and taxonomic classification.</title>
        <authorList>
            <person name="Goeker M."/>
        </authorList>
    </citation>
    <scope>NUCLEOTIDE SEQUENCE [LARGE SCALE GENOMIC DNA]</scope>
    <source>
        <strain evidence="6 7">DSM 11901</strain>
    </source>
</reference>
<dbReference type="AlphaFoldDB" id="A0A4R6RET0"/>
<dbReference type="SUPFAM" id="SSF53335">
    <property type="entry name" value="S-adenosyl-L-methionine-dependent methyltransferases"/>
    <property type="match status" value="1"/>
</dbReference>
<evidence type="ECO:0000259" key="5">
    <source>
        <dbReference type="PROSITE" id="PS51006"/>
    </source>
</evidence>
<proteinExistence type="inferred from homology"/>
<dbReference type="GO" id="GO:0006596">
    <property type="term" value="P:polyamine biosynthetic process"/>
    <property type="evidence" value="ECO:0007669"/>
    <property type="project" value="UniProtKB-UniRule"/>
</dbReference>
<evidence type="ECO:0000313" key="7">
    <source>
        <dbReference type="Proteomes" id="UP000294593"/>
    </source>
</evidence>
<comment type="similarity">
    <text evidence="1">Belongs to the spermidine/spermine synthase family.</text>
</comment>
<name>A0A4R6RET0_9BURK</name>
<keyword evidence="2 4" id="KW-0808">Transferase</keyword>
<dbReference type="PROSITE" id="PS51006">
    <property type="entry name" value="PABS_2"/>
    <property type="match status" value="1"/>
</dbReference>
<protein>
    <submittedName>
        <fullName evidence="6">Spermidine synthase</fullName>
    </submittedName>
</protein>